<dbReference type="Proteomes" id="UP000799291">
    <property type="component" value="Unassembled WGS sequence"/>
</dbReference>
<gene>
    <name evidence="2" type="ORF">K458DRAFT_143798</name>
</gene>
<evidence type="ECO:0000256" key="1">
    <source>
        <dbReference type="SAM" id="MobiDB-lite"/>
    </source>
</evidence>
<proteinExistence type="predicted"/>
<evidence type="ECO:0000313" key="3">
    <source>
        <dbReference type="Proteomes" id="UP000799291"/>
    </source>
</evidence>
<organism evidence="2 3">
    <name type="scientific">Lentithecium fluviatile CBS 122367</name>
    <dbReference type="NCBI Taxonomy" id="1168545"/>
    <lineage>
        <taxon>Eukaryota</taxon>
        <taxon>Fungi</taxon>
        <taxon>Dikarya</taxon>
        <taxon>Ascomycota</taxon>
        <taxon>Pezizomycotina</taxon>
        <taxon>Dothideomycetes</taxon>
        <taxon>Pleosporomycetidae</taxon>
        <taxon>Pleosporales</taxon>
        <taxon>Massarineae</taxon>
        <taxon>Lentitheciaceae</taxon>
        <taxon>Lentithecium</taxon>
    </lineage>
</organism>
<dbReference type="AlphaFoldDB" id="A0A6G1IIM1"/>
<feature type="region of interest" description="Disordered" evidence="1">
    <location>
        <begin position="1"/>
        <end position="46"/>
    </location>
</feature>
<evidence type="ECO:0000313" key="2">
    <source>
        <dbReference type="EMBL" id="KAF2678072.1"/>
    </source>
</evidence>
<accession>A0A6G1IIM1</accession>
<feature type="compositionally biased region" description="Low complexity" evidence="1">
    <location>
        <begin position="16"/>
        <end position="29"/>
    </location>
</feature>
<protein>
    <submittedName>
        <fullName evidence="2">Uncharacterized protein</fullName>
    </submittedName>
</protein>
<name>A0A6G1IIM1_9PLEO</name>
<feature type="compositionally biased region" description="Polar residues" evidence="1">
    <location>
        <begin position="1"/>
        <end position="15"/>
    </location>
</feature>
<feature type="region of interest" description="Disordered" evidence="1">
    <location>
        <begin position="71"/>
        <end position="103"/>
    </location>
</feature>
<dbReference type="EMBL" id="MU005615">
    <property type="protein sequence ID" value="KAF2678072.1"/>
    <property type="molecule type" value="Genomic_DNA"/>
</dbReference>
<feature type="compositionally biased region" description="Low complexity" evidence="1">
    <location>
        <begin position="74"/>
        <end position="92"/>
    </location>
</feature>
<sequence>MTNADASSAPESQGKSSPSPSTPHPLLSLRFSSDDAADQSSHSTCLSSICPSAAIATVLAADTECAKFTAAPVTAGTTQGSGTTAKATSAGGERATGGGQASPTSKALAEMVEVPTVVSGVFAGVIGVVAWLL</sequence>
<reference evidence="2" key="1">
    <citation type="journal article" date="2020" name="Stud. Mycol.">
        <title>101 Dothideomycetes genomes: a test case for predicting lifestyles and emergence of pathogens.</title>
        <authorList>
            <person name="Haridas S."/>
            <person name="Albert R."/>
            <person name="Binder M."/>
            <person name="Bloem J."/>
            <person name="Labutti K."/>
            <person name="Salamov A."/>
            <person name="Andreopoulos B."/>
            <person name="Baker S."/>
            <person name="Barry K."/>
            <person name="Bills G."/>
            <person name="Bluhm B."/>
            <person name="Cannon C."/>
            <person name="Castanera R."/>
            <person name="Culley D."/>
            <person name="Daum C."/>
            <person name="Ezra D."/>
            <person name="Gonzalez J."/>
            <person name="Henrissat B."/>
            <person name="Kuo A."/>
            <person name="Liang C."/>
            <person name="Lipzen A."/>
            <person name="Lutzoni F."/>
            <person name="Magnuson J."/>
            <person name="Mondo S."/>
            <person name="Nolan M."/>
            <person name="Ohm R."/>
            <person name="Pangilinan J."/>
            <person name="Park H.-J."/>
            <person name="Ramirez L."/>
            <person name="Alfaro M."/>
            <person name="Sun H."/>
            <person name="Tritt A."/>
            <person name="Yoshinaga Y."/>
            <person name="Zwiers L.-H."/>
            <person name="Turgeon B."/>
            <person name="Goodwin S."/>
            <person name="Spatafora J."/>
            <person name="Crous P."/>
            <person name="Grigoriev I."/>
        </authorList>
    </citation>
    <scope>NUCLEOTIDE SEQUENCE</scope>
    <source>
        <strain evidence="2">CBS 122367</strain>
    </source>
</reference>
<keyword evidence="3" id="KW-1185">Reference proteome</keyword>